<dbReference type="SMART" id="SM00327">
    <property type="entry name" value="VWA"/>
    <property type="match status" value="1"/>
</dbReference>
<keyword evidence="1" id="KW-1015">Disulfide bond</keyword>
<dbReference type="Pfam" id="PF00092">
    <property type="entry name" value="VWA"/>
    <property type="match status" value="1"/>
</dbReference>
<dbReference type="CDD" id="cd01450">
    <property type="entry name" value="vWFA_subfamily_ECM"/>
    <property type="match status" value="1"/>
</dbReference>
<dbReference type="InterPro" id="IPR002035">
    <property type="entry name" value="VWF_A"/>
</dbReference>
<dbReference type="Proteomes" id="UP001158576">
    <property type="component" value="Chromosome 1"/>
</dbReference>
<evidence type="ECO:0000313" key="4">
    <source>
        <dbReference type="EMBL" id="CAG5105765.1"/>
    </source>
</evidence>
<evidence type="ECO:0000256" key="2">
    <source>
        <dbReference type="SAM" id="SignalP"/>
    </source>
</evidence>
<keyword evidence="2" id="KW-0732">Signal</keyword>
<name>A0ABN7SRN6_OIKDI</name>
<feature type="signal peptide" evidence="2">
    <location>
        <begin position="1"/>
        <end position="19"/>
    </location>
</feature>
<dbReference type="InterPro" id="IPR050525">
    <property type="entry name" value="ECM_Assembly_Org"/>
</dbReference>
<feature type="domain" description="VWFA" evidence="3">
    <location>
        <begin position="180"/>
        <end position="356"/>
    </location>
</feature>
<evidence type="ECO:0000256" key="1">
    <source>
        <dbReference type="ARBA" id="ARBA00023157"/>
    </source>
</evidence>
<protein>
    <submittedName>
        <fullName evidence="4">Oidioi.mRNA.OKI2018_I69.chr1.g2432.t1.cds</fullName>
    </submittedName>
</protein>
<accession>A0ABN7SRN6</accession>
<dbReference type="PANTHER" id="PTHR24020:SF84">
    <property type="entry name" value="VWFA DOMAIN-CONTAINING PROTEIN"/>
    <property type="match status" value="1"/>
</dbReference>
<dbReference type="EMBL" id="OU015566">
    <property type="protein sequence ID" value="CAG5105765.1"/>
    <property type="molecule type" value="Genomic_DNA"/>
</dbReference>
<dbReference type="InterPro" id="IPR000859">
    <property type="entry name" value="CUB_dom"/>
</dbReference>
<gene>
    <name evidence="4" type="ORF">OKIOD_LOCUS11197</name>
</gene>
<dbReference type="PRINTS" id="PR00453">
    <property type="entry name" value="VWFADOMAIN"/>
</dbReference>
<reference evidence="4 5" key="1">
    <citation type="submission" date="2021-04" db="EMBL/GenBank/DDBJ databases">
        <authorList>
            <person name="Bliznina A."/>
        </authorList>
    </citation>
    <scope>NUCLEOTIDE SEQUENCE [LARGE SCALE GENOMIC DNA]</scope>
</reference>
<proteinExistence type="predicted"/>
<dbReference type="PANTHER" id="PTHR24020">
    <property type="entry name" value="COLLAGEN ALPHA"/>
    <property type="match status" value="1"/>
</dbReference>
<dbReference type="InterPro" id="IPR035914">
    <property type="entry name" value="Sperma_CUB_dom_sf"/>
</dbReference>
<dbReference type="Gene3D" id="3.40.50.410">
    <property type="entry name" value="von Willebrand factor, type A domain"/>
    <property type="match status" value="1"/>
</dbReference>
<dbReference type="Gene3D" id="2.60.120.290">
    <property type="entry name" value="Spermadhesin, CUB domain"/>
    <property type="match status" value="1"/>
</dbReference>
<dbReference type="InterPro" id="IPR036465">
    <property type="entry name" value="vWFA_dom_sf"/>
</dbReference>
<feature type="chain" id="PRO_5045157005" evidence="2">
    <location>
        <begin position="20"/>
        <end position="693"/>
    </location>
</feature>
<organism evidence="4 5">
    <name type="scientific">Oikopleura dioica</name>
    <name type="common">Tunicate</name>
    <dbReference type="NCBI Taxonomy" id="34765"/>
    <lineage>
        <taxon>Eukaryota</taxon>
        <taxon>Metazoa</taxon>
        <taxon>Chordata</taxon>
        <taxon>Tunicata</taxon>
        <taxon>Appendicularia</taxon>
        <taxon>Copelata</taxon>
        <taxon>Oikopleuridae</taxon>
        <taxon>Oikopleura</taxon>
    </lineage>
</organism>
<dbReference type="SUPFAM" id="SSF53300">
    <property type="entry name" value="vWA-like"/>
    <property type="match status" value="1"/>
</dbReference>
<evidence type="ECO:0000259" key="3">
    <source>
        <dbReference type="SMART" id="SM00327"/>
    </source>
</evidence>
<dbReference type="CDD" id="cd00041">
    <property type="entry name" value="CUB"/>
    <property type="match status" value="1"/>
</dbReference>
<evidence type="ECO:0000313" key="5">
    <source>
        <dbReference type="Proteomes" id="UP001158576"/>
    </source>
</evidence>
<sequence>MKALFWLHAFSVWAQECSSGVKDLTMTPGSIGEDVTRATFGKVWGEISSWNSKYEERDFFLRYAYAETNFGIVQHHHVQQIWSIDEAQFNTTKTVALKSTVSGKFNVDWDKLEYDEMTVPTYSMLALFLYLEHLNEFPIPFSIDAQAAIYESITHHTVDGFKDATDELDQITENECLTKALDIVFVVDESGSIGAANFQLIREFLEDYAKDSNLADDAARIAIRPFSSSNYLYFSLNDFKTKNIINEIKNMPYNGGGTNTAIALDAALTDYGTDRPESVKFMVTITDGASSSFSATKAAADRVKADSRNIQSFAIGVAGANYAELEAIATSRDHINMLDGWADFEPIKKNLFSKICTGNIENNNGGDTQVGGSTGNPGKIILKIGMSGKDNYDFKADGPLTFFYHRTNPQPGPAAFEKTFNVTSSDINKWINHNVGPGHTFVYLSAYNYRPSKALVSLKINSGGSSGPVEPDPVLCPPNSHCIAGACECFPQYSPDDGGNCVFDRCASVDCFNGYECAPATGTCFCPDDHLELDGHCYAASCPDSPVQVHENEFGYAMGELSSPWREHGVDYPSDFDCTYEFETVRAEGSCYEVLLESSFGVEASANCGNDRLEIYDVINADQVNMDHSATRPAGAAVMCGDACVAEGGWVGKVCGDKLKIRFKSDHIVEDIGWRLKWVLRPKEECDCLCNRP</sequence>
<keyword evidence="5" id="KW-1185">Reference proteome</keyword>
<dbReference type="SUPFAM" id="SSF49854">
    <property type="entry name" value="Spermadhesin, CUB domain"/>
    <property type="match status" value="1"/>
</dbReference>